<keyword evidence="2" id="KW-1185">Reference proteome</keyword>
<reference evidence="1" key="1">
    <citation type="submission" date="2021-02" db="EMBL/GenBank/DDBJ databases">
        <authorList>
            <consortium name="DOE Joint Genome Institute"/>
            <person name="Ahrendt S."/>
            <person name="Looney B.P."/>
            <person name="Miyauchi S."/>
            <person name="Morin E."/>
            <person name="Drula E."/>
            <person name="Courty P.E."/>
            <person name="Chicoki N."/>
            <person name="Fauchery L."/>
            <person name="Kohler A."/>
            <person name="Kuo A."/>
            <person name="Labutti K."/>
            <person name="Pangilinan J."/>
            <person name="Lipzen A."/>
            <person name="Riley R."/>
            <person name="Andreopoulos W."/>
            <person name="He G."/>
            <person name="Johnson J."/>
            <person name="Barry K.W."/>
            <person name="Grigoriev I.V."/>
            <person name="Nagy L."/>
            <person name="Hibbett D."/>
            <person name="Henrissat B."/>
            <person name="Matheny P.B."/>
            <person name="Labbe J."/>
            <person name="Martin F."/>
        </authorList>
    </citation>
    <scope>NUCLEOTIDE SEQUENCE</scope>
    <source>
        <strain evidence="1">FP105234-sp</strain>
    </source>
</reference>
<protein>
    <submittedName>
        <fullName evidence="1">RNase P/MRP, p29 subunit</fullName>
    </submittedName>
</protein>
<reference evidence="1" key="2">
    <citation type="journal article" date="2022" name="New Phytol.">
        <title>Evolutionary transition to the ectomycorrhizal habit in the genomes of a hyperdiverse lineage of mushroom-forming fungi.</title>
        <authorList>
            <person name="Looney B."/>
            <person name="Miyauchi S."/>
            <person name="Morin E."/>
            <person name="Drula E."/>
            <person name="Courty P.E."/>
            <person name="Kohler A."/>
            <person name="Kuo A."/>
            <person name="LaButti K."/>
            <person name="Pangilinan J."/>
            <person name="Lipzen A."/>
            <person name="Riley R."/>
            <person name="Andreopoulos W."/>
            <person name="He G."/>
            <person name="Johnson J."/>
            <person name="Nolan M."/>
            <person name="Tritt A."/>
            <person name="Barry K.W."/>
            <person name="Grigoriev I.V."/>
            <person name="Nagy L.G."/>
            <person name="Hibbett D."/>
            <person name="Henrissat B."/>
            <person name="Matheny P.B."/>
            <person name="Labbe J."/>
            <person name="Martin F.M."/>
        </authorList>
    </citation>
    <scope>NUCLEOTIDE SEQUENCE</scope>
    <source>
        <strain evidence="1">FP105234-sp</strain>
    </source>
</reference>
<sequence>MFHQTTQTKYSSAAPFTAEYVQAHLATSNPQAIYDARVRRARLLLENPARVSRQKREREERRARQQREAQRKAQGTMGRKEAAEKGVWKLKKEEARFDLFIRLHRMWMDYMSELLGLATLPASGSPDPKAMPSSAGMHAKLVKADYHGSIMTVRRSKNPALVGVSGIVIQETENTLRVITRQNKLKLLPKHGSVFAFAVPLYSTLDATPAPTAPPAVGEAGPPEAPQSTPTVLDDPHIEFELYGNQFQFRAAERAGRKFKFKDTIEL</sequence>
<proteinExistence type="predicted"/>
<evidence type="ECO:0000313" key="1">
    <source>
        <dbReference type="EMBL" id="KAI0050488.1"/>
    </source>
</evidence>
<evidence type="ECO:0000313" key="2">
    <source>
        <dbReference type="Proteomes" id="UP000814033"/>
    </source>
</evidence>
<accession>A0ACB8S216</accession>
<organism evidence="1 2">
    <name type="scientific">Auriscalpium vulgare</name>
    <dbReference type="NCBI Taxonomy" id="40419"/>
    <lineage>
        <taxon>Eukaryota</taxon>
        <taxon>Fungi</taxon>
        <taxon>Dikarya</taxon>
        <taxon>Basidiomycota</taxon>
        <taxon>Agaricomycotina</taxon>
        <taxon>Agaricomycetes</taxon>
        <taxon>Russulales</taxon>
        <taxon>Auriscalpiaceae</taxon>
        <taxon>Auriscalpium</taxon>
    </lineage>
</organism>
<comment type="caution">
    <text evidence="1">The sequence shown here is derived from an EMBL/GenBank/DDBJ whole genome shotgun (WGS) entry which is preliminary data.</text>
</comment>
<dbReference type="EMBL" id="MU275861">
    <property type="protein sequence ID" value="KAI0050488.1"/>
    <property type="molecule type" value="Genomic_DNA"/>
</dbReference>
<gene>
    <name evidence="1" type="ORF">FA95DRAFT_1487178</name>
</gene>
<name>A0ACB8S216_9AGAM</name>
<dbReference type="Proteomes" id="UP000814033">
    <property type="component" value="Unassembled WGS sequence"/>
</dbReference>